<feature type="domain" description="Carrier" evidence="4">
    <location>
        <begin position="501"/>
        <end position="576"/>
    </location>
</feature>
<dbReference type="Gene3D" id="3.40.50.980">
    <property type="match status" value="2"/>
</dbReference>
<dbReference type="SUPFAM" id="SSF53474">
    <property type="entry name" value="alpha/beta-Hydrolases"/>
    <property type="match status" value="1"/>
</dbReference>
<dbReference type="Gene3D" id="1.10.1200.10">
    <property type="entry name" value="ACP-like"/>
    <property type="match status" value="1"/>
</dbReference>
<dbReference type="Gene3D" id="3.40.50.1820">
    <property type="entry name" value="alpha/beta hydrolase"/>
    <property type="match status" value="1"/>
</dbReference>
<dbReference type="Gene3D" id="3.30.559.30">
    <property type="entry name" value="Nonribosomal peptide synthetase, condensation domain"/>
    <property type="match status" value="1"/>
</dbReference>
<evidence type="ECO:0000313" key="6">
    <source>
        <dbReference type="Proteomes" id="UP001612812"/>
    </source>
</evidence>
<proteinExistence type="predicted"/>
<dbReference type="InterPro" id="IPR029058">
    <property type="entry name" value="AB_hydrolase_fold"/>
</dbReference>
<organism evidence="5 6">
    <name type="scientific">Micromonospora maritima</name>
    <dbReference type="NCBI Taxonomy" id="986711"/>
    <lineage>
        <taxon>Bacteria</taxon>
        <taxon>Bacillati</taxon>
        <taxon>Actinomycetota</taxon>
        <taxon>Actinomycetes</taxon>
        <taxon>Micromonosporales</taxon>
        <taxon>Micromonosporaceae</taxon>
        <taxon>Micromonospora</taxon>
    </lineage>
</organism>
<dbReference type="InterPro" id="IPR025110">
    <property type="entry name" value="AMP-bd_C"/>
</dbReference>
<keyword evidence="6" id="KW-1185">Reference proteome</keyword>
<dbReference type="Pfam" id="PF13193">
    <property type="entry name" value="AMP-binding_C"/>
    <property type="match status" value="2"/>
</dbReference>
<dbReference type="InterPro" id="IPR020806">
    <property type="entry name" value="PKS_PP-bd"/>
</dbReference>
<reference evidence="5 6" key="1">
    <citation type="submission" date="2024-10" db="EMBL/GenBank/DDBJ databases">
        <title>The Natural Products Discovery Center: Release of the First 8490 Sequenced Strains for Exploring Actinobacteria Biosynthetic Diversity.</title>
        <authorList>
            <person name="Kalkreuter E."/>
            <person name="Kautsar S.A."/>
            <person name="Yang D."/>
            <person name="Bader C.D."/>
            <person name="Teijaro C.N."/>
            <person name="Fluegel L."/>
            <person name="Davis C.M."/>
            <person name="Simpson J.R."/>
            <person name="Lauterbach L."/>
            <person name="Steele A.D."/>
            <person name="Gui C."/>
            <person name="Meng S."/>
            <person name="Li G."/>
            <person name="Viehrig K."/>
            <person name="Ye F."/>
            <person name="Su P."/>
            <person name="Kiefer A.F."/>
            <person name="Nichols A."/>
            <person name="Cepeda A.J."/>
            <person name="Yan W."/>
            <person name="Fan B."/>
            <person name="Jiang Y."/>
            <person name="Adhikari A."/>
            <person name="Zheng C.-J."/>
            <person name="Schuster L."/>
            <person name="Cowan T.M."/>
            <person name="Smanski M.J."/>
            <person name="Chevrette M.G."/>
            <person name="De Carvalho L.P.S."/>
            <person name="Shen B."/>
        </authorList>
    </citation>
    <scope>NUCLEOTIDE SEQUENCE [LARGE SCALE GENOMIC DNA]</scope>
    <source>
        <strain evidence="5 6">NPDC049845</strain>
    </source>
</reference>
<dbReference type="InterPro" id="IPR006162">
    <property type="entry name" value="Ppantetheine_attach_site"/>
</dbReference>
<comment type="caution">
    <text evidence="5">The sequence shown here is derived from an EMBL/GenBank/DDBJ whole genome shotgun (WGS) entry which is preliminary data.</text>
</comment>
<evidence type="ECO:0000259" key="4">
    <source>
        <dbReference type="PROSITE" id="PS50075"/>
    </source>
</evidence>
<keyword evidence="3" id="KW-0597">Phosphoprotein</keyword>
<dbReference type="InterPro" id="IPR023213">
    <property type="entry name" value="CAT-like_dom_sf"/>
</dbReference>
<dbReference type="PANTHER" id="PTHR45527">
    <property type="entry name" value="NONRIBOSOMAL PEPTIDE SYNTHETASE"/>
    <property type="match status" value="1"/>
</dbReference>
<dbReference type="InterPro" id="IPR020845">
    <property type="entry name" value="AMP-binding_CS"/>
</dbReference>
<dbReference type="Gene3D" id="2.30.38.10">
    <property type="entry name" value="Luciferase, Domain 3"/>
    <property type="match status" value="1"/>
</dbReference>
<dbReference type="Pfam" id="PF00550">
    <property type="entry name" value="PP-binding"/>
    <property type="match status" value="2"/>
</dbReference>
<dbReference type="NCBIfam" id="TIGR01733">
    <property type="entry name" value="AA-adenyl-dom"/>
    <property type="match status" value="2"/>
</dbReference>
<dbReference type="PROSITE" id="PS00012">
    <property type="entry name" value="PHOSPHOPANTETHEINE"/>
    <property type="match status" value="2"/>
</dbReference>
<dbReference type="InterPro" id="IPR009081">
    <property type="entry name" value="PP-bd_ACP"/>
</dbReference>
<dbReference type="InterPro" id="IPR001242">
    <property type="entry name" value="Condensation_dom"/>
</dbReference>
<evidence type="ECO:0000256" key="3">
    <source>
        <dbReference type="ARBA" id="ARBA00022553"/>
    </source>
</evidence>
<comment type="cofactor">
    <cofactor evidence="1">
        <name>pantetheine 4'-phosphate</name>
        <dbReference type="ChEBI" id="CHEBI:47942"/>
    </cofactor>
</comment>
<dbReference type="SMART" id="SM00823">
    <property type="entry name" value="PKS_PP"/>
    <property type="match status" value="2"/>
</dbReference>
<dbReference type="CDD" id="cd17646">
    <property type="entry name" value="A_NRPS_AB3403-like"/>
    <property type="match status" value="1"/>
</dbReference>
<dbReference type="PANTHER" id="PTHR45527:SF1">
    <property type="entry name" value="FATTY ACID SYNTHASE"/>
    <property type="match status" value="1"/>
</dbReference>
<dbReference type="InterPro" id="IPR045851">
    <property type="entry name" value="AMP-bd_C_sf"/>
</dbReference>
<dbReference type="Proteomes" id="UP001612812">
    <property type="component" value="Unassembled WGS sequence"/>
</dbReference>
<dbReference type="EMBL" id="JBITLE010000015">
    <property type="protein sequence ID" value="MFI7266036.1"/>
    <property type="molecule type" value="Genomic_DNA"/>
</dbReference>
<evidence type="ECO:0000256" key="1">
    <source>
        <dbReference type="ARBA" id="ARBA00001957"/>
    </source>
</evidence>
<keyword evidence="2" id="KW-0596">Phosphopantetheine</keyword>
<feature type="domain" description="Carrier" evidence="4">
    <location>
        <begin position="1560"/>
        <end position="1635"/>
    </location>
</feature>
<dbReference type="CDD" id="cd19540">
    <property type="entry name" value="LCL_NRPS-like"/>
    <property type="match status" value="1"/>
</dbReference>
<dbReference type="RefSeq" id="WP_396768573.1">
    <property type="nucleotide sequence ID" value="NZ_JBITLA010000002.1"/>
</dbReference>
<dbReference type="SUPFAM" id="SSF52777">
    <property type="entry name" value="CoA-dependent acyltransferases"/>
    <property type="match status" value="2"/>
</dbReference>
<dbReference type="PROSITE" id="PS50075">
    <property type="entry name" value="CARRIER"/>
    <property type="match status" value="2"/>
</dbReference>
<dbReference type="InterPro" id="IPR000873">
    <property type="entry name" value="AMP-dep_synth/lig_dom"/>
</dbReference>
<dbReference type="InterPro" id="IPR042099">
    <property type="entry name" value="ANL_N_sf"/>
</dbReference>
<dbReference type="Pfam" id="PF00501">
    <property type="entry name" value="AMP-binding"/>
    <property type="match status" value="2"/>
</dbReference>
<dbReference type="InterPro" id="IPR036736">
    <property type="entry name" value="ACP-like_sf"/>
</dbReference>
<protein>
    <submittedName>
        <fullName evidence="5">Amino acid adenylation domain-containing protein</fullName>
    </submittedName>
</protein>
<dbReference type="InterPro" id="IPR001031">
    <property type="entry name" value="Thioesterase"/>
</dbReference>
<gene>
    <name evidence="5" type="ORF">ACIBP4_27500</name>
</gene>
<dbReference type="InterPro" id="IPR010071">
    <property type="entry name" value="AA_adenyl_dom"/>
</dbReference>
<evidence type="ECO:0000256" key="2">
    <source>
        <dbReference type="ARBA" id="ARBA00022450"/>
    </source>
</evidence>
<dbReference type="Gene3D" id="3.30.559.10">
    <property type="entry name" value="Chloramphenicol acetyltransferase-like domain"/>
    <property type="match status" value="1"/>
</dbReference>
<dbReference type="SMART" id="SM00824">
    <property type="entry name" value="PKS_TE"/>
    <property type="match status" value="1"/>
</dbReference>
<accession>A0ABW7ZT68</accession>
<name>A0ABW7ZT68_9ACTN</name>
<dbReference type="Gene3D" id="3.40.50.12780">
    <property type="entry name" value="N-terminal domain of ligase-like"/>
    <property type="match status" value="1"/>
</dbReference>
<dbReference type="Pfam" id="PF00975">
    <property type="entry name" value="Thioesterase"/>
    <property type="match status" value="1"/>
</dbReference>
<sequence length="1908" mass="207393">MLEAAADRADDSPALVFRDQRLSYSEVFRRVEVRAAELRAQDVRPECIVAVALPRSIDLVVSLLAVVRAGGAFLPIDVESPVERINFLLKDSGATHLITDVAGRGLFALPSGGRVLLVEEATDTATPVAEDEPTDPANAAYVIYTSGSTGMPKGALLTHAGIVNRLRWMQAEYRLGPGDRVLQKTPASFDVSVWEFFWPLLTGATLVVAEPGGHRDPRYLADVIVRERITLLHFVPSMLHAFVQEGDVSRCRSLRQVICSGEALPRDLRHRLQAALDVPVDNLYGPTEASIDVTYWQCVDIDTTGWEPIGRPIWNTDVHVLDPDLAPARVGGVGEIYLGGVGLARGYVGRPILTADRFVADPYGSPGSRLYRTGDLGRRRADGSVEYVGRADDQVKIRGFRVELGEVESALTQLPDVAHAVVSVTETSSPDRSLAAYVVGAPGVTPDLGAVRRHLELTLPVYMIPQTITALDKLPTTANGKVDRFALPAASAQSMTVAAERPSSSRQQLLCDIFAQVLDRPAVASQDDFFALGGHSLNAIRLVNRVEAVLGLQVTIQDLFDARTPAALESRLRERSGRLPLVPRRRPERLPLSFAQQRVWFLQQVYGDNPAYHIPHALDIDGAVDQVALAAALDDVLRRHDVLRTTYADYGGVPFQRIHDVEALPARFRVRPVAPAELDPVAMEVVREPFDLSVDAPLRAVLLTIGPESGVLVLVLHHIAGDGWSFGPLSRHLSEAYQARLNGQAPDWAPLPVQYVDYALWQRELLDEDAGPDSLGARQVAYWQEMLRDLPDALDLPADRPRPDTPSYRGGMVEIALGRQVHADLAGIAQAAGCTMNMALHAAIAAVLTRHGAGTDIPIGLAIAGRVDEALEELVGFFVNSLVTRLDTDGNPTFRELLHRTRAVDVAAYLHEDLPFERLVEILAPPRLASRHPLFQIMLASQSTVPTSFDLPGVRTRWRPLLDDTAKFDLSFKFEERQDQSGAPAGVDGVVEYSGDLFDHGTVSALVERLVRFIAAVAAEPDLRVEDVPLLTDADLDVALGLHDAEFVPYDERSTLAHLFEDQVDRTPDATALLQQDQRWSYRQVEERANQIAHVLRDRGVTTGDRVGICLRRGSDLVAAILGIWKAGAAYVPVDPVYPAARVRFMFSDSGVDIVVTESMLAGALDLASVAEPIALDTAEEFARAPRERPDRVGTGVDLAYVIYTSGSTGQPKSVAIAHRSAVNRLEDMAERFDLTPDDTSLQLISVAFEPPVREIFAPLMVGASVALLPPEGPRDPAVVVETVRRHRPTVILCVVPSLLEAVIAYGANDADFRCLRLVGTAGEVLRTKEAAHVAGSWGATVVNQYGPTETTLMSVTHTVRPVDLDGPIPIGRTLRNTRVLVLDRRFAPVPPGVVGEIYITGAGLGWGYLGRPALTAQRFVANPFGAPGERLYRTGDLGRRRVDGVLEFAGRADTQVKIRGFRIELGEVQAQLLEHEAVAQAAVVLREDVPGDRRLVGYVVPAAGADIDVTALRGRLLGMLPEHMVPTIVPLAALPLRGNGKLDHSRLPAPVYHVGGGRAPRTPLEEVLCELFAEVLNVPTVSIDDNFFDLGGHSLLGARLVSRIRATLAQEVSMRSLFEVPTVAGLVHRLGADDSTASLSTMLPLRPQGALPPLFCIHPGGGLSWCYVGLMKHLPPDRPIYGVQAEGLLDPKALPASIPEMAADYLAVIRAVQPDGPYHLLGWSFGGLVAHEIAVRIQSDGTEVALLAILDAYPDLPAYYRMNERDLLTSLLDPSRPDLLPAHDSPEIAATLKALSHENGSLSGLDEKQLVALLGVMAHNRRLVETFTARQYDGDLLFFAATRGRPADAPTSETWQEYVTGRITTYPIDATHMDMTQPEPLATIGAVLCERLTARRCTTETDEGVHP</sequence>
<dbReference type="InterPro" id="IPR020802">
    <property type="entry name" value="TesA-like"/>
</dbReference>
<dbReference type="SUPFAM" id="SSF56801">
    <property type="entry name" value="Acetyl-CoA synthetase-like"/>
    <property type="match status" value="2"/>
</dbReference>
<dbReference type="CDD" id="cd05930">
    <property type="entry name" value="A_NRPS"/>
    <property type="match status" value="1"/>
</dbReference>
<dbReference type="Pfam" id="PF00668">
    <property type="entry name" value="Condensation"/>
    <property type="match status" value="1"/>
</dbReference>
<dbReference type="Gene3D" id="3.30.300.30">
    <property type="match status" value="2"/>
</dbReference>
<evidence type="ECO:0000313" key="5">
    <source>
        <dbReference type="EMBL" id="MFI7266036.1"/>
    </source>
</evidence>
<dbReference type="PROSITE" id="PS00455">
    <property type="entry name" value="AMP_BINDING"/>
    <property type="match status" value="2"/>
</dbReference>
<dbReference type="SUPFAM" id="SSF47336">
    <property type="entry name" value="ACP-like"/>
    <property type="match status" value="2"/>
</dbReference>